<dbReference type="Proteomes" id="UP000887116">
    <property type="component" value="Unassembled WGS sequence"/>
</dbReference>
<dbReference type="AlphaFoldDB" id="A0A8X6KDP6"/>
<dbReference type="CDD" id="cd23767">
    <property type="entry name" value="IQCD"/>
    <property type="match status" value="1"/>
</dbReference>
<dbReference type="PROSITE" id="PS50096">
    <property type="entry name" value="IQ"/>
    <property type="match status" value="1"/>
</dbReference>
<evidence type="ECO:0000313" key="2">
    <source>
        <dbReference type="EMBL" id="GFQ70641.1"/>
    </source>
</evidence>
<feature type="region of interest" description="Disordered" evidence="1">
    <location>
        <begin position="131"/>
        <end position="176"/>
    </location>
</feature>
<feature type="compositionally biased region" description="Polar residues" evidence="1">
    <location>
        <begin position="166"/>
        <end position="176"/>
    </location>
</feature>
<comment type="caution">
    <text evidence="2">The sequence shown here is derived from an EMBL/GenBank/DDBJ whole genome shotgun (WGS) entry which is preliminary data.</text>
</comment>
<dbReference type="OrthoDB" id="252964at2759"/>
<dbReference type="EMBL" id="BMAO01020898">
    <property type="protein sequence ID" value="GFQ70641.1"/>
    <property type="molecule type" value="Genomic_DNA"/>
</dbReference>
<organism evidence="2 3">
    <name type="scientific">Trichonephila clavata</name>
    <name type="common">Joro spider</name>
    <name type="synonym">Nephila clavata</name>
    <dbReference type="NCBI Taxonomy" id="2740835"/>
    <lineage>
        <taxon>Eukaryota</taxon>
        <taxon>Metazoa</taxon>
        <taxon>Ecdysozoa</taxon>
        <taxon>Arthropoda</taxon>
        <taxon>Chelicerata</taxon>
        <taxon>Arachnida</taxon>
        <taxon>Araneae</taxon>
        <taxon>Araneomorphae</taxon>
        <taxon>Entelegynae</taxon>
        <taxon>Araneoidea</taxon>
        <taxon>Nephilidae</taxon>
        <taxon>Trichonephila</taxon>
    </lineage>
</organism>
<dbReference type="InterPro" id="IPR000048">
    <property type="entry name" value="IQ_motif_EF-hand-BS"/>
</dbReference>
<gene>
    <name evidence="2" type="ORF">TNCT_159431</name>
</gene>
<sequence>MQDPNIFDPDRHAMYAEEVAATTIQAAYRGFQTRKELSEEQQAATVIQKAYRGYHKDSQRSQLYPETPQGMLGDEIDYTSLEDERLAKKKFPFADKIRKSVTNIFRRATLQIQASEDLSKLRKLSLDRKKSMGTNRELTPDDKEYPASRWDPERASNEGTLADAVNNRSSSDLSVSNGATHSTLVLTL</sequence>
<dbReference type="FunFam" id="1.20.5.190:FF:000055">
    <property type="entry name" value="Putative microtubule-associated protein futsch"/>
    <property type="match status" value="1"/>
</dbReference>
<keyword evidence="3" id="KW-1185">Reference proteome</keyword>
<dbReference type="Pfam" id="PF00612">
    <property type="entry name" value="IQ"/>
    <property type="match status" value="2"/>
</dbReference>
<reference evidence="2" key="1">
    <citation type="submission" date="2020-07" db="EMBL/GenBank/DDBJ databases">
        <title>Multicomponent nature underlies the extraordinary mechanical properties of spider dragline silk.</title>
        <authorList>
            <person name="Kono N."/>
            <person name="Nakamura H."/>
            <person name="Mori M."/>
            <person name="Yoshida Y."/>
            <person name="Ohtoshi R."/>
            <person name="Malay A.D."/>
            <person name="Moran D.A.P."/>
            <person name="Tomita M."/>
            <person name="Numata K."/>
            <person name="Arakawa K."/>
        </authorList>
    </citation>
    <scope>NUCLEOTIDE SEQUENCE</scope>
</reference>
<name>A0A8X6KDP6_TRICU</name>
<proteinExistence type="predicted"/>
<feature type="compositionally biased region" description="Basic and acidic residues" evidence="1">
    <location>
        <begin position="138"/>
        <end position="156"/>
    </location>
</feature>
<evidence type="ECO:0000256" key="1">
    <source>
        <dbReference type="SAM" id="MobiDB-lite"/>
    </source>
</evidence>
<accession>A0A8X6KDP6</accession>
<evidence type="ECO:0000313" key="3">
    <source>
        <dbReference type="Proteomes" id="UP000887116"/>
    </source>
</evidence>
<dbReference type="SMART" id="SM00015">
    <property type="entry name" value="IQ"/>
    <property type="match status" value="2"/>
</dbReference>
<dbReference type="Gene3D" id="1.20.5.190">
    <property type="match status" value="1"/>
</dbReference>
<protein>
    <submittedName>
        <fullName evidence="2">Uncharacterized protein</fullName>
    </submittedName>
</protein>